<evidence type="ECO:0000256" key="5">
    <source>
        <dbReference type="PROSITE-ProRule" id="PRU00042"/>
    </source>
</evidence>
<dbReference type="InterPro" id="IPR036236">
    <property type="entry name" value="Znf_C2H2_sf"/>
</dbReference>
<accession>A0A2N0P977</accession>
<organism evidence="7 10">
    <name type="scientific">Rhizophagus irregularis</name>
    <dbReference type="NCBI Taxonomy" id="588596"/>
    <lineage>
        <taxon>Eukaryota</taxon>
        <taxon>Fungi</taxon>
        <taxon>Fungi incertae sedis</taxon>
        <taxon>Mucoromycota</taxon>
        <taxon>Glomeromycotina</taxon>
        <taxon>Glomeromycetes</taxon>
        <taxon>Glomerales</taxon>
        <taxon>Glomeraceae</taxon>
        <taxon>Rhizophagus</taxon>
    </lineage>
</organism>
<evidence type="ECO:0000256" key="4">
    <source>
        <dbReference type="ARBA" id="ARBA00022833"/>
    </source>
</evidence>
<dbReference type="GO" id="GO:0000978">
    <property type="term" value="F:RNA polymerase II cis-regulatory region sequence-specific DNA binding"/>
    <property type="evidence" value="ECO:0007669"/>
    <property type="project" value="TreeGrafter"/>
</dbReference>
<dbReference type="GO" id="GO:0005667">
    <property type="term" value="C:transcription regulator complex"/>
    <property type="evidence" value="ECO:0007669"/>
    <property type="project" value="TreeGrafter"/>
</dbReference>
<dbReference type="VEuPathDB" id="FungiDB:RhiirA1_351183"/>
<dbReference type="PANTHER" id="PTHR14003">
    <property type="entry name" value="TRANSCRIPTIONAL REPRESSOR PROTEIN YY"/>
    <property type="match status" value="1"/>
</dbReference>
<feature type="domain" description="C2H2-type" evidence="6">
    <location>
        <begin position="44"/>
        <end position="70"/>
    </location>
</feature>
<dbReference type="GO" id="GO:0000981">
    <property type="term" value="F:DNA-binding transcription factor activity, RNA polymerase II-specific"/>
    <property type="evidence" value="ECO:0007669"/>
    <property type="project" value="TreeGrafter"/>
</dbReference>
<reference evidence="8 9" key="4">
    <citation type="submission" date="2017-10" db="EMBL/GenBank/DDBJ databases">
        <title>Genome analyses suggest a sexual origin of heterokaryosis in a supposedly ancient asexual fungus.</title>
        <authorList>
            <person name="Corradi N."/>
            <person name="Sedzielewska K."/>
            <person name="Noel J."/>
            <person name="Charron P."/>
            <person name="Farinelli L."/>
            <person name="Marton T."/>
            <person name="Kruger M."/>
            <person name="Pelin A."/>
            <person name="Brachmann A."/>
            <person name="Corradi N."/>
        </authorList>
    </citation>
    <scope>NUCLEOTIDE SEQUENCE [LARGE SCALE GENOMIC DNA]</scope>
    <source>
        <strain evidence="8 9">A1</strain>
    </source>
</reference>
<dbReference type="Proteomes" id="UP000232722">
    <property type="component" value="Unassembled WGS sequence"/>
</dbReference>
<keyword evidence="1" id="KW-0479">Metal-binding</keyword>
<dbReference type="InterPro" id="IPR013087">
    <property type="entry name" value="Znf_C2H2_type"/>
</dbReference>
<dbReference type="FunFam" id="3.30.160.60:FF:000257">
    <property type="entry name" value="ZXD family zinc finger C"/>
    <property type="match status" value="1"/>
</dbReference>
<keyword evidence="2" id="KW-0677">Repeat</keyword>
<keyword evidence="4" id="KW-0862">Zinc</keyword>
<feature type="domain" description="C2H2-type" evidence="6">
    <location>
        <begin position="16"/>
        <end position="43"/>
    </location>
</feature>
<dbReference type="GO" id="GO:0000785">
    <property type="term" value="C:chromatin"/>
    <property type="evidence" value="ECO:0007669"/>
    <property type="project" value="TreeGrafter"/>
</dbReference>
<dbReference type="FunFam" id="3.30.160.60:FF:000793">
    <property type="entry name" value="C2H2 finger domain protein FlbC"/>
    <property type="match status" value="1"/>
</dbReference>
<dbReference type="Gene3D" id="3.30.160.60">
    <property type="entry name" value="Classic Zinc Finger"/>
    <property type="match status" value="2"/>
</dbReference>
<dbReference type="Proteomes" id="UP000232688">
    <property type="component" value="Unassembled WGS sequence"/>
</dbReference>
<dbReference type="PROSITE" id="PS00028">
    <property type="entry name" value="ZINC_FINGER_C2H2_1"/>
    <property type="match status" value="2"/>
</dbReference>
<dbReference type="SUPFAM" id="SSF57667">
    <property type="entry name" value="beta-beta-alpha zinc fingers"/>
    <property type="match status" value="1"/>
</dbReference>
<dbReference type="PANTHER" id="PTHR14003:SF19">
    <property type="entry name" value="YY2 TRANSCRIPTION FACTOR"/>
    <property type="match status" value="1"/>
</dbReference>
<dbReference type="EMBL" id="LLXJ01001194">
    <property type="protein sequence ID" value="PKC03389.1"/>
    <property type="molecule type" value="Genomic_DNA"/>
</dbReference>
<dbReference type="VEuPathDB" id="FungiDB:RhiirFUN_012628"/>
<dbReference type="VEuPathDB" id="FungiDB:FUN_011337"/>
<dbReference type="PROSITE" id="PS50157">
    <property type="entry name" value="ZINC_FINGER_C2H2_2"/>
    <property type="match status" value="2"/>
</dbReference>
<reference evidence="7 10" key="2">
    <citation type="submission" date="2017-09" db="EMBL/GenBank/DDBJ databases">
        <title>Extensive intraspecific genome diversity in a model arbuscular mycorrhizal fungus.</title>
        <authorList>
            <person name="Chen E.C."/>
            <person name="Morin E."/>
            <person name="Beaudet D."/>
            <person name="Noel J."/>
            <person name="Ndikumana S."/>
            <person name="Charron P."/>
            <person name="St-Onge C."/>
            <person name="Giorgi J."/>
            <person name="Grigoriev I.V."/>
            <person name="Roux C."/>
            <person name="Martin F.M."/>
            <person name="Corradi N."/>
        </authorList>
    </citation>
    <scope>NUCLEOTIDE SEQUENCE [LARGE SCALE GENOMIC DNA]</scope>
    <source>
        <strain evidence="7 10">A5</strain>
    </source>
</reference>
<reference evidence="8 9" key="3">
    <citation type="submission" date="2017-10" db="EMBL/GenBank/DDBJ databases">
        <title>Extensive intraspecific genome diversity in a model arbuscular mycorrhizal fungus.</title>
        <authorList>
            <person name="Chen E.C.H."/>
            <person name="Morin E."/>
            <person name="Baudet D."/>
            <person name="Noel J."/>
            <person name="Ndikumana S."/>
            <person name="Charron P."/>
            <person name="St-Onge C."/>
            <person name="Giorgi J."/>
            <person name="Grigoriev I.V."/>
            <person name="Roux C."/>
            <person name="Martin F.M."/>
            <person name="Corradi N."/>
        </authorList>
    </citation>
    <scope>NUCLEOTIDE SEQUENCE [LARGE SCALE GENOMIC DNA]</scope>
    <source>
        <strain evidence="8 9">A1</strain>
    </source>
</reference>
<evidence type="ECO:0000313" key="10">
    <source>
        <dbReference type="Proteomes" id="UP000232722"/>
    </source>
</evidence>
<evidence type="ECO:0000313" key="7">
    <source>
        <dbReference type="EMBL" id="PKC03389.1"/>
    </source>
</evidence>
<evidence type="ECO:0000313" key="9">
    <source>
        <dbReference type="Proteomes" id="UP000232688"/>
    </source>
</evidence>
<dbReference type="AlphaFoldDB" id="A0A2N0P977"/>
<dbReference type="Pfam" id="PF00096">
    <property type="entry name" value="zf-C2H2"/>
    <property type="match status" value="2"/>
</dbReference>
<sequence>MTTFSSKTVSSTPKRYKCNVCQKRFTRPSSLQTHTYSHTGEKPFKCPVEGCGRHFSVVSNLRRHQKIHTK</sequence>
<dbReference type="SMART" id="SM00355">
    <property type="entry name" value="ZnF_C2H2"/>
    <property type="match status" value="2"/>
</dbReference>
<comment type="caution">
    <text evidence="7">The sequence shown here is derived from an EMBL/GenBank/DDBJ whole genome shotgun (WGS) entry which is preliminary data.</text>
</comment>
<protein>
    <recommendedName>
        <fullName evidence="6">C2H2-type domain-containing protein</fullName>
    </recommendedName>
</protein>
<dbReference type="GO" id="GO:0031519">
    <property type="term" value="C:PcG protein complex"/>
    <property type="evidence" value="ECO:0007669"/>
    <property type="project" value="TreeGrafter"/>
</dbReference>
<gene>
    <name evidence="8" type="ORF">RhiirA1_351183</name>
    <name evidence="7" type="ORF">RhiirA5_296469</name>
</gene>
<reference evidence="7 10" key="1">
    <citation type="submission" date="2016-04" db="EMBL/GenBank/DDBJ databases">
        <title>Genome analyses suggest a sexual origin of heterokaryosis in a supposedly ancient asexual fungus.</title>
        <authorList>
            <person name="Ropars J."/>
            <person name="Sedzielewska K."/>
            <person name="Noel J."/>
            <person name="Charron P."/>
            <person name="Farinelli L."/>
            <person name="Marton T."/>
            <person name="Kruger M."/>
            <person name="Pelin A."/>
            <person name="Brachmann A."/>
            <person name="Corradi N."/>
        </authorList>
    </citation>
    <scope>NUCLEOTIDE SEQUENCE [LARGE SCALE GENOMIC DNA]</scope>
    <source>
        <strain evidence="7 10">A5</strain>
    </source>
</reference>
<evidence type="ECO:0000256" key="2">
    <source>
        <dbReference type="ARBA" id="ARBA00022737"/>
    </source>
</evidence>
<evidence type="ECO:0000259" key="6">
    <source>
        <dbReference type="PROSITE" id="PS50157"/>
    </source>
</evidence>
<dbReference type="GO" id="GO:0008270">
    <property type="term" value="F:zinc ion binding"/>
    <property type="evidence" value="ECO:0007669"/>
    <property type="project" value="UniProtKB-KW"/>
</dbReference>
<evidence type="ECO:0000256" key="3">
    <source>
        <dbReference type="ARBA" id="ARBA00022771"/>
    </source>
</evidence>
<evidence type="ECO:0000256" key="1">
    <source>
        <dbReference type="ARBA" id="ARBA00022723"/>
    </source>
</evidence>
<name>A0A2N0P977_9GLOM</name>
<proteinExistence type="predicted"/>
<dbReference type="EMBL" id="LLXH01001357">
    <property type="protein sequence ID" value="PKC59322.1"/>
    <property type="molecule type" value="Genomic_DNA"/>
</dbReference>
<evidence type="ECO:0000313" key="8">
    <source>
        <dbReference type="EMBL" id="PKC59322.1"/>
    </source>
</evidence>
<keyword evidence="3 5" id="KW-0863">Zinc-finger</keyword>